<reference evidence="5 6" key="1">
    <citation type="submission" date="2024-02" db="EMBL/GenBank/DDBJ databases">
        <authorList>
            <person name="Vignale AGUSTIN F."/>
            <person name="Sosa J E."/>
            <person name="Modenutti C."/>
        </authorList>
    </citation>
    <scope>NUCLEOTIDE SEQUENCE [LARGE SCALE GENOMIC DNA]</scope>
</reference>
<evidence type="ECO:0000313" key="6">
    <source>
        <dbReference type="Proteomes" id="UP001642360"/>
    </source>
</evidence>
<keyword evidence="6" id="KW-1185">Reference proteome</keyword>
<evidence type="ECO:0000256" key="2">
    <source>
        <dbReference type="ARBA" id="ARBA00023163"/>
    </source>
</evidence>
<proteinExistence type="predicted"/>
<dbReference type="PANTHER" id="PTHR33124">
    <property type="entry name" value="TRANSCRIPTION FACTOR IBH1-LIKE 1"/>
    <property type="match status" value="1"/>
</dbReference>
<comment type="caution">
    <text evidence="5">The sequence shown here is derived from an EMBL/GenBank/DDBJ whole genome shotgun (WGS) entry which is preliminary data.</text>
</comment>
<dbReference type="EMBL" id="CAUOFW020006835">
    <property type="protein sequence ID" value="CAK9176425.1"/>
    <property type="molecule type" value="Genomic_DNA"/>
</dbReference>
<evidence type="ECO:0000313" key="4">
    <source>
        <dbReference type="EMBL" id="CAK9176424.1"/>
    </source>
</evidence>
<name>A0ABC8U3T7_9AQUA</name>
<keyword evidence="1" id="KW-0805">Transcription regulation</keyword>
<gene>
    <name evidence="4" type="ORF">ILEXP_LOCUS46283</name>
    <name evidence="5" type="ORF">ILEXP_LOCUS46284</name>
</gene>
<feature type="compositionally biased region" description="Polar residues" evidence="3">
    <location>
        <begin position="1"/>
        <end position="15"/>
    </location>
</feature>
<keyword evidence="2" id="KW-0804">Transcription</keyword>
<protein>
    <submittedName>
        <fullName evidence="5">Uncharacterized protein</fullName>
    </submittedName>
</protein>
<evidence type="ECO:0000256" key="1">
    <source>
        <dbReference type="ARBA" id="ARBA00023015"/>
    </source>
</evidence>
<dbReference type="EMBL" id="CAUOFW020006835">
    <property type="protein sequence ID" value="CAK9176424.1"/>
    <property type="molecule type" value="Genomic_DNA"/>
</dbReference>
<dbReference type="AlphaFoldDB" id="A0ABC8U3T7"/>
<feature type="region of interest" description="Disordered" evidence="3">
    <location>
        <begin position="1"/>
        <end position="29"/>
    </location>
</feature>
<accession>A0ABC8U3T7</accession>
<dbReference type="PANTHER" id="PTHR33124:SF43">
    <property type="entry name" value="TRANSCRIPTION FACTOR PAR2"/>
    <property type="match status" value="1"/>
</dbReference>
<evidence type="ECO:0000313" key="5">
    <source>
        <dbReference type="EMBL" id="CAK9176425.1"/>
    </source>
</evidence>
<dbReference type="InterPro" id="IPR044660">
    <property type="entry name" value="IBH1-like"/>
</dbReference>
<sequence length="136" mass="15521">MGSTSTEEQRTTTAFSMKERMTQKKSGMVNAVEESLVSYRRVRRPERHHRRSRRKIRDVKVLKEVKDGGGEDEKAQVERKIVALQSIVPGGESLGIDKLFEETAGYILALQNQLQALRALTICFEGWERERMKLGG</sequence>
<dbReference type="Proteomes" id="UP001642360">
    <property type="component" value="Unassembled WGS sequence"/>
</dbReference>
<organism evidence="5 6">
    <name type="scientific">Ilex paraguariensis</name>
    <name type="common">yerba mate</name>
    <dbReference type="NCBI Taxonomy" id="185542"/>
    <lineage>
        <taxon>Eukaryota</taxon>
        <taxon>Viridiplantae</taxon>
        <taxon>Streptophyta</taxon>
        <taxon>Embryophyta</taxon>
        <taxon>Tracheophyta</taxon>
        <taxon>Spermatophyta</taxon>
        <taxon>Magnoliopsida</taxon>
        <taxon>eudicotyledons</taxon>
        <taxon>Gunneridae</taxon>
        <taxon>Pentapetalae</taxon>
        <taxon>asterids</taxon>
        <taxon>campanulids</taxon>
        <taxon>Aquifoliales</taxon>
        <taxon>Aquifoliaceae</taxon>
        <taxon>Ilex</taxon>
    </lineage>
</organism>
<evidence type="ECO:0000256" key="3">
    <source>
        <dbReference type="SAM" id="MobiDB-lite"/>
    </source>
</evidence>